<evidence type="ECO:0000256" key="5">
    <source>
        <dbReference type="ARBA" id="ARBA00022741"/>
    </source>
</evidence>
<dbReference type="InterPro" id="IPR011006">
    <property type="entry name" value="CheY-like_superfamily"/>
</dbReference>
<dbReference type="InterPro" id="IPR001610">
    <property type="entry name" value="PAC"/>
</dbReference>
<reference evidence="14 15" key="1">
    <citation type="submission" date="2019-04" db="EMBL/GenBank/DDBJ databases">
        <title>Shimia ponticola sp. nov., isolated from seawater.</title>
        <authorList>
            <person name="Kim Y.-O."/>
            <person name="Yoon J.-H."/>
        </authorList>
    </citation>
    <scope>NUCLEOTIDE SEQUENCE [LARGE SCALE GENOMIC DNA]</scope>
    <source>
        <strain evidence="14 15">MYP11</strain>
    </source>
</reference>
<keyword evidence="7" id="KW-0067">ATP-binding</keyword>
<keyword evidence="3 9" id="KW-0597">Phosphoprotein</keyword>
<dbReference type="PROSITE" id="PS50109">
    <property type="entry name" value="HIS_KIN"/>
    <property type="match status" value="1"/>
</dbReference>
<dbReference type="Pfam" id="PF02518">
    <property type="entry name" value="HATPase_c"/>
    <property type="match status" value="1"/>
</dbReference>
<feature type="domain" description="Histidine kinase" evidence="11">
    <location>
        <begin position="484"/>
        <end position="707"/>
    </location>
</feature>
<dbReference type="GO" id="GO:0005524">
    <property type="term" value="F:ATP binding"/>
    <property type="evidence" value="ECO:0007669"/>
    <property type="project" value="UniProtKB-KW"/>
</dbReference>
<dbReference type="InterPro" id="IPR035965">
    <property type="entry name" value="PAS-like_dom_sf"/>
</dbReference>
<keyword evidence="4" id="KW-0808">Transferase</keyword>
<dbReference type="InterPro" id="IPR003661">
    <property type="entry name" value="HisK_dim/P_dom"/>
</dbReference>
<dbReference type="CDD" id="cd00082">
    <property type="entry name" value="HisKA"/>
    <property type="match status" value="1"/>
</dbReference>
<feature type="transmembrane region" description="Helical" evidence="10">
    <location>
        <begin position="167"/>
        <end position="188"/>
    </location>
</feature>
<organism evidence="14 15">
    <name type="scientific">Aliishimia ponticola</name>
    <dbReference type="NCBI Taxonomy" id="2499833"/>
    <lineage>
        <taxon>Bacteria</taxon>
        <taxon>Pseudomonadati</taxon>
        <taxon>Pseudomonadota</taxon>
        <taxon>Alphaproteobacteria</taxon>
        <taxon>Rhodobacterales</taxon>
        <taxon>Paracoccaceae</taxon>
        <taxon>Aliishimia</taxon>
    </lineage>
</organism>
<dbReference type="Gene3D" id="3.40.50.2300">
    <property type="match status" value="1"/>
</dbReference>
<dbReference type="PROSITE" id="PS50113">
    <property type="entry name" value="PAC"/>
    <property type="match status" value="1"/>
</dbReference>
<feature type="modified residue" description="4-aspartylphosphate" evidence="9">
    <location>
        <position position="781"/>
    </location>
</feature>
<keyword evidence="5" id="KW-0547">Nucleotide-binding</keyword>
<dbReference type="InterPro" id="IPR013655">
    <property type="entry name" value="PAS_fold_3"/>
</dbReference>
<dbReference type="CDD" id="cd00130">
    <property type="entry name" value="PAS"/>
    <property type="match status" value="1"/>
</dbReference>
<dbReference type="EMBL" id="SRKY01000003">
    <property type="protein sequence ID" value="THH35640.1"/>
    <property type="molecule type" value="Genomic_DNA"/>
</dbReference>
<evidence type="ECO:0000259" key="12">
    <source>
        <dbReference type="PROSITE" id="PS50110"/>
    </source>
</evidence>
<dbReference type="PANTHER" id="PTHR43065:SF46">
    <property type="entry name" value="C4-DICARBOXYLATE TRANSPORT SENSOR PROTEIN DCTB"/>
    <property type="match status" value="1"/>
</dbReference>
<dbReference type="PANTHER" id="PTHR43065">
    <property type="entry name" value="SENSOR HISTIDINE KINASE"/>
    <property type="match status" value="1"/>
</dbReference>
<dbReference type="Gene3D" id="3.30.565.10">
    <property type="entry name" value="Histidine kinase-like ATPase, C-terminal domain"/>
    <property type="match status" value="1"/>
</dbReference>
<dbReference type="Pfam" id="PF08447">
    <property type="entry name" value="PAS_3"/>
    <property type="match status" value="2"/>
</dbReference>
<accession>A0A4S4NHR5</accession>
<feature type="domain" description="PAC" evidence="13">
    <location>
        <begin position="281"/>
        <end position="334"/>
    </location>
</feature>
<dbReference type="SMART" id="SM00388">
    <property type="entry name" value="HisKA"/>
    <property type="match status" value="1"/>
</dbReference>
<feature type="domain" description="Response regulatory" evidence="12">
    <location>
        <begin position="731"/>
        <end position="847"/>
    </location>
</feature>
<dbReference type="InterPro" id="IPR000700">
    <property type="entry name" value="PAS-assoc_C"/>
</dbReference>
<dbReference type="InterPro" id="IPR036097">
    <property type="entry name" value="HisK_dim/P_sf"/>
</dbReference>
<keyword evidence="6" id="KW-0418">Kinase</keyword>
<evidence type="ECO:0000256" key="2">
    <source>
        <dbReference type="ARBA" id="ARBA00012438"/>
    </source>
</evidence>
<dbReference type="Pfam" id="PF00072">
    <property type="entry name" value="Response_reg"/>
    <property type="match status" value="1"/>
</dbReference>
<evidence type="ECO:0000256" key="1">
    <source>
        <dbReference type="ARBA" id="ARBA00000085"/>
    </source>
</evidence>
<dbReference type="SUPFAM" id="SSF47384">
    <property type="entry name" value="Homodimeric domain of signal transducing histidine kinase"/>
    <property type="match status" value="1"/>
</dbReference>
<keyword evidence="10" id="KW-0812">Transmembrane</keyword>
<feature type="transmembrane region" description="Helical" evidence="10">
    <location>
        <begin position="73"/>
        <end position="96"/>
    </location>
</feature>
<proteinExistence type="predicted"/>
<dbReference type="Gene3D" id="3.30.450.20">
    <property type="entry name" value="PAS domain"/>
    <property type="match status" value="2"/>
</dbReference>
<dbReference type="Proteomes" id="UP000306602">
    <property type="component" value="Unassembled WGS sequence"/>
</dbReference>
<dbReference type="Gene3D" id="1.10.287.130">
    <property type="match status" value="1"/>
</dbReference>
<evidence type="ECO:0000313" key="14">
    <source>
        <dbReference type="EMBL" id="THH35640.1"/>
    </source>
</evidence>
<keyword evidence="8" id="KW-0902">Two-component regulatory system</keyword>
<dbReference type="AlphaFoldDB" id="A0A4S4NHR5"/>
<dbReference type="InterPro" id="IPR036890">
    <property type="entry name" value="HATPase_C_sf"/>
</dbReference>
<keyword evidence="10" id="KW-0472">Membrane</keyword>
<evidence type="ECO:0000313" key="15">
    <source>
        <dbReference type="Proteomes" id="UP000306602"/>
    </source>
</evidence>
<comment type="catalytic activity">
    <reaction evidence="1">
        <text>ATP + protein L-histidine = ADP + protein N-phospho-L-histidine.</text>
        <dbReference type="EC" id="2.7.13.3"/>
    </reaction>
</comment>
<evidence type="ECO:0000256" key="6">
    <source>
        <dbReference type="ARBA" id="ARBA00022777"/>
    </source>
</evidence>
<dbReference type="NCBIfam" id="TIGR00229">
    <property type="entry name" value="sensory_box"/>
    <property type="match status" value="2"/>
</dbReference>
<dbReference type="SMART" id="SM00387">
    <property type="entry name" value="HATPase_c"/>
    <property type="match status" value="1"/>
</dbReference>
<dbReference type="SMART" id="SM00448">
    <property type="entry name" value="REC"/>
    <property type="match status" value="1"/>
</dbReference>
<keyword evidence="10" id="KW-1133">Transmembrane helix</keyword>
<dbReference type="RefSeq" id="WP_136463109.1">
    <property type="nucleotide sequence ID" value="NZ_SRKY01000003.1"/>
</dbReference>
<evidence type="ECO:0000256" key="3">
    <source>
        <dbReference type="ARBA" id="ARBA00022553"/>
    </source>
</evidence>
<dbReference type="PROSITE" id="PS50110">
    <property type="entry name" value="RESPONSE_REGULATORY"/>
    <property type="match status" value="1"/>
</dbReference>
<dbReference type="SUPFAM" id="SSF55785">
    <property type="entry name" value="PYP-like sensor domain (PAS domain)"/>
    <property type="match status" value="2"/>
</dbReference>
<feature type="transmembrane region" description="Helical" evidence="10">
    <location>
        <begin position="6"/>
        <end position="22"/>
    </location>
</feature>
<dbReference type="InterPro" id="IPR004358">
    <property type="entry name" value="Sig_transdc_His_kin-like_C"/>
</dbReference>
<evidence type="ECO:0000256" key="8">
    <source>
        <dbReference type="ARBA" id="ARBA00023012"/>
    </source>
</evidence>
<comment type="caution">
    <text evidence="14">The sequence shown here is derived from an EMBL/GenBank/DDBJ whole genome shotgun (WGS) entry which is preliminary data.</text>
</comment>
<dbReference type="InterPro" id="IPR005467">
    <property type="entry name" value="His_kinase_dom"/>
</dbReference>
<dbReference type="SUPFAM" id="SSF52172">
    <property type="entry name" value="CheY-like"/>
    <property type="match status" value="1"/>
</dbReference>
<dbReference type="SMART" id="SM00086">
    <property type="entry name" value="PAC"/>
    <property type="match status" value="2"/>
</dbReference>
<dbReference type="EC" id="2.7.13.3" evidence="2"/>
<feature type="transmembrane region" description="Helical" evidence="10">
    <location>
        <begin position="34"/>
        <end position="53"/>
    </location>
</feature>
<evidence type="ECO:0000256" key="4">
    <source>
        <dbReference type="ARBA" id="ARBA00022679"/>
    </source>
</evidence>
<gene>
    <name evidence="14" type="ORF">E4Z66_11120</name>
</gene>
<dbReference type="SUPFAM" id="SSF55874">
    <property type="entry name" value="ATPase domain of HSP90 chaperone/DNA topoisomerase II/histidine kinase"/>
    <property type="match status" value="1"/>
</dbReference>
<dbReference type="InterPro" id="IPR000014">
    <property type="entry name" value="PAS"/>
</dbReference>
<feature type="transmembrane region" description="Helical" evidence="10">
    <location>
        <begin position="135"/>
        <end position="155"/>
    </location>
</feature>
<dbReference type="GO" id="GO:0000155">
    <property type="term" value="F:phosphorelay sensor kinase activity"/>
    <property type="evidence" value="ECO:0007669"/>
    <property type="project" value="InterPro"/>
</dbReference>
<dbReference type="OrthoDB" id="9796100at2"/>
<evidence type="ECO:0000256" key="7">
    <source>
        <dbReference type="ARBA" id="ARBA00022840"/>
    </source>
</evidence>
<dbReference type="InterPro" id="IPR003594">
    <property type="entry name" value="HATPase_dom"/>
</dbReference>
<keyword evidence="15" id="KW-1185">Reference proteome</keyword>
<evidence type="ECO:0000259" key="11">
    <source>
        <dbReference type="PROSITE" id="PS50109"/>
    </source>
</evidence>
<evidence type="ECO:0000256" key="10">
    <source>
        <dbReference type="SAM" id="Phobius"/>
    </source>
</evidence>
<feature type="transmembrane region" description="Helical" evidence="10">
    <location>
        <begin position="103"/>
        <end position="123"/>
    </location>
</feature>
<dbReference type="PRINTS" id="PR00344">
    <property type="entry name" value="BCTRLSENSOR"/>
</dbReference>
<protein>
    <recommendedName>
        <fullName evidence="2">histidine kinase</fullName>
        <ecNumber evidence="2">2.7.13.3</ecNumber>
    </recommendedName>
</protein>
<dbReference type="Pfam" id="PF00512">
    <property type="entry name" value="HisKA"/>
    <property type="match status" value="1"/>
</dbReference>
<evidence type="ECO:0000256" key="9">
    <source>
        <dbReference type="PROSITE-ProRule" id="PRU00169"/>
    </source>
</evidence>
<name>A0A4S4NHR5_9RHOB</name>
<dbReference type="InterPro" id="IPR001789">
    <property type="entry name" value="Sig_transdc_resp-reg_receiver"/>
</dbReference>
<sequence>MLSAVLESTGWFFLAGLALYFVRVSPRLKNERRWQGILTGLILGVLTFLFEVMSHIMSHAEVMHLLASGPLMFAGFLGGPIGGAIATIFGALSILPIGEITDLWHIVGAIGFVSTGIFVAFVLPPDNWPHVSPVHVLAMFFGALFVLFMPGFLGGAFDTGLHSTSAILEYCYTVLGLGVISTVLMWQINNFANDQARAARRVRELSDRLVSAQQLAGLGTSKWIIGEGTIAFDDGMTDLCGLARSTGQIPLSEMMDLLHPDDLGLVMHAMDKAADPEVGKGFTDFRIVRPSDGQVRHLRSHWQSRRDAETGQTLVTAIHMDLTQIREAEQRQLEAHKSLSQLASNLPGAIVQTYMNADWNAELLYISPRCEEIWGYSDAEFHADNELIFRAHDPLDVPEFYSKLEAGFDTGAPIRHRFKIRHRDGSLRWVDFFGDTLVSGGRRLLNAIVLDVTSEVVALQHADEQRDITHRAQKLESVGKLTGGVAHDFNNLLAIIIGSLEVMRDEADPALRNQRINEAMQAALRGGDLTKNLLAFARQARLEPEVMDLNQLVGDAKNWIARTLPETIRVETSLLDGLWPVCIDRGSLQTALLNLIVNARDAMDGRGHLTVETANIRMDEDYIAARQEVIPPGRYVMLAVTDTGTGISEEVRRHIFEPFYTSKPPGEGTGLGLSMVMGFMQQSGGTVQVYSELGEGTTFKLYFPVAEGAVAAASETREDAIPVEPAPPGTRILVVEDDPAVADTLVRTLERAGLSVISSKSGDEALKVFRSIKGLDVVLTDIVMPGTLQGADLASAIRQEQPDFPIVFLSGYADEAKVHGKGLTSQDIRLMKPVRRADLLEAIGKAISLNAL</sequence>
<evidence type="ECO:0000259" key="13">
    <source>
        <dbReference type="PROSITE" id="PS50113"/>
    </source>
</evidence>